<feature type="compositionally biased region" description="Acidic residues" evidence="3">
    <location>
        <begin position="759"/>
        <end position="775"/>
    </location>
</feature>
<dbReference type="Proteomes" id="UP000023152">
    <property type="component" value="Unassembled WGS sequence"/>
</dbReference>
<dbReference type="EMBL" id="ASPP01022679">
    <property type="protein sequence ID" value="ETO11175.1"/>
    <property type="molecule type" value="Genomic_DNA"/>
</dbReference>
<comment type="caution">
    <text evidence="6">The sequence shown here is derived from an EMBL/GenBank/DDBJ whole genome shotgun (WGS) entry which is preliminary data.</text>
</comment>
<feature type="compositionally biased region" description="Acidic residues" evidence="3">
    <location>
        <begin position="691"/>
        <end position="705"/>
    </location>
</feature>
<evidence type="ECO:0000256" key="2">
    <source>
        <dbReference type="ARBA" id="ARBA00022737"/>
    </source>
</evidence>
<feature type="compositionally biased region" description="Polar residues" evidence="3">
    <location>
        <begin position="715"/>
        <end position="739"/>
    </location>
</feature>
<evidence type="ECO:0000256" key="3">
    <source>
        <dbReference type="SAM" id="MobiDB-lite"/>
    </source>
</evidence>
<feature type="region of interest" description="Disordered" evidence="3">
    <location>
        <begin position="548"/>
        <end position="781"/>
    </location>
</feature>
<dbReference type="InterPro" id="IPR023362">
    <property type="entry name" value="PH-BEACH_dom"/>
</dbReference>
<dbReference type="Pfam" id="PF02138">
    <property type="entry name" value="Beach"/>
    <property type="match status" value="1"/>
</dbReference>
<organism evidence="6 7">
    <name type="scientific">Reticulomyxa filosa</name>
    <dbReference type="NCBI Taxonomy" id="46433"/>
    <lineage>
        <taxon>Eukaryota</taxon>
        <taxon>Sar</taxon>
        <taxon>Rhizaria</taxon>
        <taxon>Retaria</taxon>
        <taxon>Foraminifera</taxon>
        <taxon>Monothalamids</taxon>
        <taxon>Reticulomyxidae</taxon>
        <taxon>Reticulomyxa</taxon>
    </lineage>
</organism>
<keyword evidence="2" id="KW-0677">Repeat</keyword>
<accession>X6MDQ5</accession>
<dbReference type="SUPFAM" id="SSF81837">
    <property type="entry name" value="BEACH domain"/>
    <property type="match status" value="1"/>
</dbReference>
<feature type="compositionally biased region" description="Acidic residues" evidence="3">
    <location>
        <begin position="592"/>
        <end position="636"/>
    </location>
</feature>
<dbReference type="SUPFAM" id="SSF50729">
    <property type="entry name" value="PH domain-like"/>
    <property type="match status" value="1"/>
</dbReference>
<proteinExistence type="predicted"/>
<dbReference type="SMART" id="SM01026">
    <property type="entry name" value="Beach"/>
    <property type="match status" value="1"/>
</dbReference>
<evidence type="ECO:0000313" key="6">
    <source>
        <dbReference type="EMBL" id="ETO11175.1"/>
    </source>
</evidence>
<gene>
    <name evidence="6" type="ORF">RFI_26198</name>
</gene>
<dbReference type="InterPro" id="IPR000409">
    <property type="entry name" value="BEACH_dom"/>
</dbReference>
<dbReference type="PROSITE" id="PS51783">
    <property type="entry name" value="PH_BEACH"/>
    <property type="match status" value="1"/>
</dbReference>
<keyword evidence="1" id="KW-0853">WD repeat</keyword>
<feature type="domain" description="BEACH-type PH" evidence="5">
    <location>
        <begin position="846"/>
        <end position="1039"/>
    </location>
</feature>
<dbReference type="InterPro" id="IPR051944">
    <property type="entry name" value="BEACH_domain_protein"/>
</dbReference>
<dbReference type="InterPro" id="IPR011993">
    <property type="entry name" value="PH-like_dom_sf"/>
</dbReference>
<feature type="compositionally biased region" description="Basic residues" evidence="3">
    <location>
        <begin position="647"/>
        <end position="662"/>
    </location>
</feature>
<feature type="domain" description="BEACH" evidence="4">
    <location>
        <begin position="1090"/>
        <end position="1223"/>
    </location>
</feature>
<evidence type="ECO:0000259" key="5">
    <source>
        <dbReference type="PROSITE" id="PS51783"/>
    </source>
</evidence>
<dbReference type="Pfam" id="PF14844">
    <property type="entry name" value="PH_BEACH"/>
    <property type="match status" value="1"/>
</dbReference>
<dbReference type="InterPro" id="IPR036372">
    <property type="entry name" value="BEACH_dom_sf"/>
</dbReference>
<dbReference type="PANTHER" id="PTHR46108">
    <property type="entry name" value="BLUE CHEESE"/>
    <property type="match status" value="1"/>
</dbReference>
<evidence type="ECO:0000313" key="7">
    <source>
        <dbReference type="Proteomes" id="UP000023152"/>
    </source>
</evidence>
<name>X6MDQ5_RETFI</name>
<evidence type="ECO:0000256" key="1">
    <source>
        <dbReference type="ARBA" id="ARBA00022574"/>
    </source>
</evidence>
<keyword evidence="7" id="KW-1185">Reference proteome</keyword>
<evidence type="ECO:0000259" key="4">
    <source>
        <dbReference type="PROSITE" id="PS50197"/>
    </source>
</evidence>
<protein>
    <submittedName>
        <fullName evidence="6">BEACH domain-containing protein</fullName>
    </submittedName>
</protein>
<dbReference type="AlphaFoldDB" id="X6MDQ5"/>
<reference evidence="6 7" key="1">
    <citation type="journal article" date="2013" name="Curr. Biol.">
        <title>The Genome of the Foraminiferan Reticulomyxa filosa.</title>
        <authorList>
            <person name="Glockner G."/>
            <person name="Hulsmann N."/>
            <person name="Schleicher M."/>
            <person name="Noegel A.A."/>
            <person name="Eichinger L."/>
            <person name="Gallinger C."/>
            <person name="Pawlowski J."/>
            <person name="Sierra R."/>
            <person name="Euteneuer U."/>
            <person name="Pillet L."/>
            <person name="Moustafa A."/>
            <person name="Platzer M."/>
            <person name="Groth M."/>
            <person name="Szafranski K."/>
            <person name="Schliwa M."/>
        </authorList>
    </citation>
    <scope>NUCLEOTIDE SEQUENCE [LARGE SCALE GENOMIC DNA]</scope>
</reference>
<dbReference type="Gene3D" id="1.10.1540.10">
    <property type="entry name" value="BEACH domain"/>
    <property type="match status" value="1"/>
</dbReference>
<dbReference type="PANTHER" id="PTHR46108:SF4">
    <property type="entry name" value="BLUE CHEESE"/>
    <property type="match status" value="1"/>
</dbReference>
<dbReference type="Gene3D" id="2.30.29.30">
    <property type="entry name" value="Pleckstrin-homology domain (PH domain)/Phosphotyrosine-binding domain (PTB)"/>
    <property type="match status" value="1"/>
</dbReference>
<dbReference type="PROSITE" id="PS50197">
    <property type="entry name" value="BEACH"/>
    <property type="match status" value="1"/>
</dbReference>
<sequence>MFASNILHLVEICSLTLQNYFAFYLLPRKATIEKKKAKPVRRHTHVARKLSVLTGNTEVPSPSASPNPPAIVQAEKPHWRKERRHSFSGNLAEIVQLRSKAMTIQTNPPVSPRHGPVKAVDGKIGTNEQFAKHAHQTSEIGTYGSDKNNSYLEQIPPPSKIARRLLEILQACKSALDDRMAKDEEENTQNEERASSYQDLETLYNTCRKAVQSVLIFFLHKSLELANKNRHLEKLLPLVIEYQQVLFFTDMSEPDFFFLGLMQVLTKLLTDVARYGDKTNLSQTKERLVQHCLSVWDCVLMYQSHFLARFLSKESELNEKLRLIITKRSLFLQWLRKGGLAKAQTTFQNIFGKVWNERYVNEKATLREKFEKDRIQAKTQHENVLIYEGKLKLIPMNVMYGSGGAVIVKDLQSIEHARQLARQQQFYYRDLFSRNKWFELIVLKLRVQSALWLQMASLPWDEAWCIDFVEGPHRMRKILKRHTEFIRIYKANRRQFMQEYYSIHDSYYRRKNKQKAQKRKLNALTTPNNKTRSRYSLALLSNDSQNKVNSVFSSGEDESSNVDETSLEKSIGSSTEDQEFVEPNEFKHAEETSEVDGLETIEHEDGDDVGIEIEVEDEDEEEEEQFKDEYDEDDDQFAMVHQGAKVNRNRKNSTLRKRTSQVKKHEQEELEEDTHGESGFTAVTPPPPRTEDEEEEEEEEEDEENNEHKFETHLFLTNQDSQVRSNSKSTTSSQLLNHRSNQHNEAKKKVVPKRKAAKEEEDDDEDNDDYGDVGNDEAGADHGKWIEEYHLDDFVDSDEKNTQQEDYTLGNLLPFEQDKDTADAGTHKDEGTLGIVDRISRVLAPGDVFDPKRTYNCSTMSGLNEDHGIVLLCRTAMYFFYRIRIAPETGELKEIEPNLQNQVAFTTTFDMNEPELGPLLTVKKIRTMMDYLPSIKSNTAIDADDADLRDVSNSKNKGKLVVDKHKGGEATNHMELTEFDGLHENKEPLRYTYDSLREVYKRQYQLQQIAIEFFLLNGSNFLLIFPKRNERDLVFEEVQNADSFLQRRQRKNQQSEMQNLKTITSHQTSDTLHHIQAAQQRTRFQMVAETLGRTADNISVVTRRWENGHMSNFAYLMFLNTLAGRSYNDITQYPVFPWILRDYESEVLNLTNPLIYRDLSKPMGAQTEPRASEFKERFETWDDPTGKAPPWHYGSHYSCAAIVLYFLIRLEPFTKLIKNILYI</sequence>